<evidence type="ECO:0000313" key="3">
    <source>
        <dbReference type="Proteomes" id="UP000026249"/>
    </source>
</evidence>
<sequence length="70" mass="7968">MHRLRTYLARRRDRAILQAMDAEQLYDLGITRDQIEAYLDGALQPDKGPVADIIPFPPERICCDRGARAA</sequence>
<dbReference type="EMBL" id="JFKE01000004">
    <property type="protein sequence ID" value="KAJ55391.1"/>
    <property type="molecule type" value="Genomic_DNA"/>
</dbReference>
<dbReference type="STRING" id="1454373.ACMU_11895"/>
<dbReference type="Proteomes" id="UP000026249">
    <property type="component" value="Unassembled WGS sequence"/>
</dbReference>
<protein>
    <recommendedName>
        <fullName evidence="1">YjiS-like domain-containing protein</fullName>
    </recommendedName>
</protein>
<dbReference type="InterPro" id="IPR009506">
    <property type="entry name" value="YjiS-like"/>
</dbReference>
<evidence type="ECO:0000313" key="2">
    <source>
        <dbReference type="EMBL" id="KAJ55391.1"/>
    </source>
</evidence>
<accession>A0A037ZKS3</accession>
<keyword evidence="3" id="KW-1185">Reference proteome</keyword>
<dbReference type="Pfam" id="PF06568">
    <property type="entry name" value="YjiS-like"/>
    <property type="match status" value="1"/>
</dbReference>
<proteinExistence type="predicted"/>
<name>A0A037ZKS3_9RHOB</name>
<feature type="domain" description="YjiS-like" evidence="1">
    <location>
        <begin position="2"/>
        <end position="36"/>
    </location>
</feature>
<dbReference type="RefSeq" id="WP_035259156.1">
    <property type="nucleotide sequence ID" value="NZ_JFKE01000004.1"/>
</dbReference>
<reference evidence="2 3" key="1">
    <citation type="submission" date="2014-03" db="EMBL/GenBank/DDBJ databases">
        <title>Draft Genome Sequence of Actibacterium mucosum KCTC 23349, a Marine Alphaproteobacterium with Complex Ionic Requirements Isolated from Mediterranean Seawater at Malvarrosa Beach, Valencia, Spain.</title>
        <authorList>
            <person name="Arahal D.R."/>
            <person name="Shao Z."/>
            <person name="Lai Q."/>
            <person name="Pujalte M.J."/>
        </authorList>
    </citation>
    <scope>NUCLEOTIDE SEQUENCE [LARGE SCALE GENOMIC DNA]</scope>
    <source>
        <strain evidence="2 3">KCTC 23349</strain>
    </source>
</reference>
<comment type="caution">
    <text evidence="2">The sequence shown here is derived from an EMBL/GenBank/DDBJ whole genome shotgun (WGS) entry which is preliminary data.</text>
</comment>
<organism evidence="2 3">
    <name type="scientific">Actibacterium mucosum KCTC 23349</name>
    <dbReference type="NCBI Taxonomy" id="1454373"/>
    <lineage>
        <taxon>Bacteria</taxon>
        <taxon>Pseudomonadati</taxon>
        <taxon>Pseudomonadota</taxon>
        <taxon>Alphaproteobacteria</taxon>
        <taxon>Rhodobacterales</taxon>
        <taxon>Roseobacteraceae</taxon>
        <taxon>Actibacterium</taxon>
    </lineage>
</organism>
<evidence type="ECO:0000259" key="1">
    <source>
        <dbReference type="Pfam" id="PF06568"/>
    </source>
</evidence>
<gene>
    <name evidence="2" type="ORF">ACMU_11895</name>
</gene>
<dbReference type="AlphaFoldDB" id="A0A037ZKS3"/>